<name>A0AAN7NEI9_MYCAM</name>
<reference evidence="1 2" key="1">
    <citation type="journal article" date="2023" name="J. Hered.">
        <title>Chromosome-level genome of the wood stork (Mycteria americana) provides insight into avian chromosome evolution.</title>
        <authorList>
            <person name="Flamio R. Jr."/>
            <person name="Ramstad K.M."/>
        </authorList>
    </citation>
    <scope>NUCLEOTIDE SEQUENCE [LARGE SCALE GENOMIC DNA]</scope>
    <source>
        <strain evidence="1">JAX WOST 10</strain>
    </source>
</reference>
<organism evidence="1 2">
    <name type="scientific">Mycteria americana</name>
    <name type="common">Wood stork</name>
    <dbReference type="NCBI Taxonomy" id="33587"/>
    <lineage>
        <taxon>Eukaryota</taxon>
        <taxon>Metazoa</taxon>
        <taxon>Chordata</taxon>
        <taxon>Craniata</taxon>
        <taxon>Vertebrata</taxon>
        <taxon>Euteleostomi</taxon>
        <taxon>Archelosauria</taxon>
        <taxon>Archosauria</taxon>
        <taxon>Dinosauria</taxon>
        <taxon>Saurischia</taxon>
        <taxon>Theropoda</taxon>
        <taxon>Coelurosauria</taxon>
        <taxon>Aves</taxon>
        <taxon>Neognathae</taxon>
        <taxon>Neoaves</taxon>
        <taxon>Aequornithes</taxon>
        <taxon>Ciconiiformes</taxon>
        <taxon>Ciconiidae</taxon>
        <taxon>Mycteria</taxon>
    </lineage>
</organism>
<sequence length="73" mass="8637">MGSEVKPGKKGGIQFGIHNGMKLCQGKFRLDIRKRFFTERLISHWNRLPRECSWHQACQSSRSVWMMLFSHMI</sequence>
<protein>
    <submittedName>
        <fullName evidence="1">Uncharacterized protein</fullName>
    </submittedName>
</protein>
<proteinExistence type="predicted"/>
<dbReference type="EMBL" id="JAUNZN010000019">
    <property type="protein sequence ID" value="KAK4810171.1"/>
    <property type="molecule type" value="Genomic_DNA"/>
</dbReference>
<evidence type="ECO:0000313" key="1">
    <source>
        <dbReference type="EMBL" id="KAK4810171.1"/>
    </source>
</evidence>
<keyword evidence="2" id="KW-1185">Reference proteome</keyword>
<dbReference type="AlphaFoldDB" id="A0AAN7NEI9"/>
<comment type="caution">
    <text evidence="1">The sequence shown here is derived from an EMBL/GenBank/DDBJ whole genome shotgun (WGS) entry which is preliminary data.</text>
</comment>
<evidence type="ECO:0000313" key="2">
    <source>
        <dbReference type="Proteomes" id="UP001333110"/>
    </source>
</evidence>
<gene>
    <name evidence="1" type="ORF">QYF61_010483</name>
</gene>
<dbReference type="Proteomes" id="UP001333110">
    <property type="component" value="Unassembled WGS sequence"/>
</dbReference>
<accession>A0AAN7NEI9</accession>